<evidence type="ECO:0000313" key="5">
    <source>
        <dbReference type="Proteomes" id="UP001151582"/>
    </source>
</evidence>
<dbReference type="OrthoDB" id="3196451at2759"/>
<feature type="compositionally biased region" description="Polar residues" evidence="2">
    <location>
        <begin position="325"/>
        <end position="338"/>
    </location>
</feature>
<name>A0A9W8B5P7_9FUNG</name>
<feature type="region of interest" description="Disordered" evidence="2">
    <location>
        <begin position="538"/>
        <end position="625"/>
    </location>
</feature>
<feature type="domain" description="Rho-GAP" evidence="3">
    <location>
        <begin position="72"/>
        <end position="263"/>
    </location>
</feature>
<dbReference type="AlphaFoldDB" id="A0A9W8B5P7"/>
<keyword evidence="5" id="KW-1185">Reference proteome</keyword>
<reference evidence="4" key="1">
    <citation type="submission" date="2022-07" db="EMBL/GenBank/DDBJ databases">
        <title>Phylogenomic reconstructions and comparative analyses of Kickxellomycotina fungi.</title>
        <authorList>
            <person name="Reynolds N.K."/>
            <person name="Stajich J.E."/>
            <person name="Barry K."/>
            <person name="Grigoriev I.V."/>
            <person name="Crous P."/>
            <person name="Smith M.E."/>
        </authorList>
    </citation>
    <scope>NUCLEOTIDE SEQUENCE</scope>
    <source>
        <strain evidence="4">RSA 567</strain>
    </source>
</reference>
<dbReference type="PANTHER" id="PTHR15228:SF25">
    <property type="entry name" value="F-BAR DOMAIN-CONTAINING PROTEIN"/>
    <property type="match status" value="1"/>
</dbReference>
<proteinExistence type="predicted"/>
<evidence type="ECO:0000256" key="2">
    <source>
        <dbReference type="SAM" id="MobiDB-lite"/>
    </source>
</evidence>
<dbReference type="PROSITE" id="PS50238">
    <property type="entry name" value="RHOGAP"/>
    <property type="match status" value="1"/>
</dbReference>
<dbReference type="PANTHER" id="PTHR15228">
    <property type="entry name" value="SPERMATHECAL PHYSIOLOGY VARIANT"/>
    <property type="match status" value="1"/>
</dbReference>
<feature type="region of interest" description="Disordered" evidence="2">
    <location>
        <begin position="384"/>
        <end position="411"/>
    </location>
</feature>
<dbReference type="GO" id="GO:0060237">
    <property type="term" value="P:regulation of fungal-type cell wall organization"/>
    <property type="evidence" value="ECO:0007669"/>
    <property type="project" value="TreeGrafter"/>
</dbReference>
<dbReference type="InterPro" id="IPR000198">
    <property type="entry name" value="RhoGAP_dom"/>
</dbReference>
<dbReference type="GO" id="GO:0007165">
    <property type="term" value="P:signal transduction"/>
    <property type="evidence" value="ECO:0007669"/>
    <property type="project" value="InterPro"/>
</dbReference>
<dbReference type="GO" id="GO:0005096">
    <property type="term" value="F:GTPase activator activity"/>
    <property type="evidence" value="ECO:0007669"/>
    <property type="project" value="UniProtKB-KW"/>
</dbReference>
<dbReference type="InterPro" id="IPR051025">
    <property type="entry name" value="RhoGAP"/>
</dbReference>
<dbReference type="SUPFAM" id="SSF48350">
    <property type="entry name" value="GTPase activation domain, GAP"/>
    <property type="match status" value="1"/>
</dbReference>
<evidence type="ECO:0000259" key="3">
    <source>
        <dbReference type="PROSITE" id="PS50238"/>
    </source>
</evidence>
<organism evidence="4 5">
    <name type="scientific">Dimargaris verticillata</name>
    <dbReference type="NCBI Taxonomy" id="2761393"/>
    <lineage>
        <taxon>Eukaryota</taxon>
        <taxon>Fungi</taxon>
        <taxon>Fungi incertae sedis</taxon>
        <taxon>Zoopagomycota</taxon>
        <taxon>Kickxellomycotina</taxon>
        <taxon>Dimargaritomycetes</taxon>
        <taxon>Dimargaritales</taxon>
        <taxon>Dimargaritaceae</taxon>
        <taxon>Dimargaris</taxon>
    </lineage>
</organism>
<keyword evidence="1" id="KW-0343">GTPase activation</keyword>
<accession>A0A9W8B5P7</accession>
<dbReference type="SMART" id="SM00324">
    <property type="entry name" value="RhoGAP"/>
    <property type="match status" value="1"/>
</dbReference>
<dbReference type="Gene3D" id="1.10.555.10">
    <property type="entry name" value="Rho GTPase activation protein"/>
    <property type="match status" value="1"/>
</dbReference>
<comment type="caution">
    <text evidence="4">The sequence shown here is derived from an EMBL/GenBank/DDBJ whole genome shotgun (WGS) entry which is preliminary data.</text>
</comment>
<dbReference type="Pfam" id="PF00620">
    <property type="entry name" value="RhoGAP"/>
    <property type="match status" value="1"/>
</dbReference>
<dbReference type="EMBL" id="JANBQB010000540">
    <property type="protein sequence ID" value="KAJ1975324.1"/>
    <property type="molecule type" value="Genomic_DNA"/>
</dbReference>
<evidence type="ECO:0000256" key="1">
    <source>
        <dbReference type="ARBA" id="ARBA00022468"/>
    </source>
</evidence>
<dbReference type="InterPro" id="IPR008936">
    <property type="entry name" value="Rho_GTPase_activation_prot"/>
</dbReference>
<evidence type="ECO:0000313" key="4">
    <source>
        <dbReference type="EMBL" id="KAJ1975324.1"/>
    </source>
</evidence>
<feature type="compositionally biased region" description="Basic residues" evidence="2">
    <location>
        <begin position="554"/>
        <end position="563"/>
    </location>
</feature>
<feature type="region of interest" description="Disordered" evidence="2">
    <location>
        <begin position="324"/>
        <end position="357"/>
    </location>
</feature>
<sequence length="625" mass="68231">MPSISLASRPSTSLQPLGSSFHTLPNSSPFAVSGDPAMASQKISPLKKLVAAIRVKLKPKVSRTVSDSRPYVDLRFGERAKVTLPLLLVLCAQYLGEKGTETRGLFRISGSVKRIETLQAVFDEGPDYGASVDWSRYTVHDVASIFRRYLTLLPEPVIPVRCYYNFREVLEVLPDVPLAEQISAFRMQIDYLPEAERAVLLYVISFLGYFSRFAEKTLMDGPNLAAIFQPGLLVHPMHTLSPEEYKRSQKVVEFLIVHHENFVAPFPTFVPLVMITGTQVTPFATAKAQLATTTDPDSSRPMSAEYILDADSLSSSHLAQKLSRAVSSPTDTTLSTGHLSRIRRGRGTRDQLNGPPNVRRALTDYLYHNTQSISPASSVKLRTRPSFHPQSHIAPPPGTTLPGSPNKRPSARSAKTIYSSVGRGANVIFSTKRAKPDRPPRPTLSATYHLANRPHSQVVFSPTEVLNAAGQSALPPMPAEPIMRSPSADYIRANPFDEIDPSQLSTPLTATAEDIPSVAKPVQAPSPITRPTEVILPPIAESHPSPKASPFSLFRRRSSRRSTRSSPALDPTPGPAGPTTLADALPRTLRTPWGRLSRDSQGTFGQRTRAPGSGRNPAEFAPPST</sequence>
<dbReference type="Proteomes" id="UP001151582">
    <property type="component" value="Unassembled WGS sequence"/>
</dbReference>
<gene>
    <name evidence="4" type="primary">SAC7</name>
    <name evidence="4" type="ORF">H4R34_004379</name>
</gene>
<protein>
    <submittedName>
        <fullName evidence="4">GTPase activating protein (GAP) for Rho1p</fullName>
    </submittedName>
</protein>
<dbReference type="GO" id="GO:0005938">
    <property type="term" value="C:cell cortex"/>
    <property type="evidence" value="ECO:0007669"/>
    <property type="project" value="TreeGrafter"/>
</dbReference>